<gene>
    <name evidence="3" type="ORF">GCM10023220_52090</name>
</gene>
<accession>A0ABP9CN61</accession>
<evidence type="ECO:0000313" key="4">
    <source>
        <dbReference type="Proteomes" id="UP001501265"/>
    </source>
</evidence>
<feature type="transmembrane region" description="Helical" evidence="2">
    <location>
        <begin position="53"/>
        <end position="73"/>
    </location>
</feature>
<dbReference type="PIRSF" id="PIRSF010219">
    <property type="entry name" value="UCP010219"/>
    <property type="match status" value="1"/>
</dbReference>
<feature type="transmembrane region" description="Helical" evidence="2">
    <location>
        <begin position="183"/>
        <end position="207"/>
    </location>
</feature>
<dbReference type="InterPro" id="IPR016566">
    <property type="entry name" value="UCP010219"/>
</dbReference>
<comment type="caution">
    <text evidence="3">The sequence shown here is derived from an EMBL/GenBank/DDBJ whole genome shotgun (WGS) entry which is preliminary data.</text>
</comment>
<sequence>MTEPAHPTSTSTSTPAPSKVKQTPLEQMGGATGLVYTMLPIVAFVLANASLGLTPAIVTACGVAVALSALRLARKEPVQPALSGLFGVAVASFVAWKTGSAKGFFLLGIWSNLVLGGVFLLSVLVRRPLAGLVWGALNGTGTAWLEDKPSRHYYDLATLALAGVFAARFVVQRWLYDEDATGRLAFAKIAMGYPLLALALLVVLWAARRSARRLRTPATPPPTTLT</sequence>
<protein>
    <submittedName>
        <fullName evidence="3">DUF3159 domain-containing protein</fullName>
    </submittedName>
</protein>
<evidence type="ECO:0000256" key="2">
    <source>
        <dbReference type="SAM" id="Phobius"/>
    </source>
</evidence>
<dbReference type="Proteomes" id="UP001501265">
    <property type="component" value="Unassembled WGS sequence"/>
</dbReference>
<keyword evidence="2" id="KW-0812">Transmembrane</keyword>
<feature type="transmembrane region" description="Helical" evidence="2">
    <location>
        <begin position="104"/>
        <end position="125"/>
    </location>
</feature>
<evidence type="ECO:0000256" key="1">
    <source>
        <dbReference type="SAM" id="MobiDB-lite"/>
    </source>
</evidence>
<organism evidence="3 4">
    <name type="scientific">Streptomyces ziwulingensis</name>
    <dbReference type="NCBI Taxonomy" id="1045501"/>
    <lineage>
        <taxon>Bacteria</taxon>
        <taxon>Bacillati</taxon>
        <taxon>Actinomycetota</taxon>
        <taxon>Actinomycetes</taxon>
        <taxon>Kitasatosporales</taxon>
        <taxon>Streptomycetaceae</taxon>
        <taxon>Streptomyces</taxon>
    </lineage>
</organism>
<dbReference type="RefSeq" id="WP_345622631.1">
    <property type="nucleotide sequence ID" value="NZ_BAABIG010000056.1"/>
</dbReference>
<name>A0ABP9CN61_9ACTN</name>
<reference evidence="4" key="1">
    <citation type="journal article" date="2019" name="Int. J. Syst. Evol. Microbiol.">
        <title>The Global Catalogue of Microorganisms (GCM) 10K type strain sequencing project: providing services to taxonomists for standard genome sequencing and annotation.</title>
        <authorList>
            <consortium name="The Broad Institute Genomics Platform"/>
            <consortium name="The Broad Institute Genome Sequencing Center for Infectious Disease"/>
            <person name="Wu L."/>
            <person name="Ma J."/>
        </authorList>
    </citation>
    <scope>NUCLEOTIDE SEQUENCE [LARGE SCALE GENOMIC DNA]</scope>
    <source>
        <strain evidence="4">JCM 18081</strain>
    </source>
</reference>
<keyword evidence="2" id="KW-0472">Membrane</keyword>
<keyword evidence="4" id="KW-1185">Reference proteome</keyword>
<feature type="compositionally biased region" description="Low complexity" evidence="1">
    <location>
        <begin position="1"/>
        <end position="18"/>
    </location>
</feature>
<dbReference type="EMBL" id="BAABIG010000056">
    <property type="protein sequence ID" value="GAA4814006.1"/>
    <property type="molecule type" value="Genomic_DNA"/>
</dbReference>
<feature type="transmembrane region" description="Helical" evidence="2">
    <location>
        <begin position="153"/>
        <end position="171"/>
    </location>
</feature>
<dbReference type="Pfam" id="PF11361">
    <property type="entry name" value="DUF3159"/>
    <property type="match status" value="1"/>
</dbReference>
<keyword evidence="2" id="KW-1133">Transmembrane helix</keyword>
<feature type="region of interest" description="Disordered" evidence="1">
    <location>
        <begin position="1"/>
        <end position="23"/>
    </location>
</feature>
<evidence type="ECO:0000313" key="3">
    <source>
        <dbReference type="EMBL" id="GAA4814006.1"/>
    </source>
</evidence>
<proteinExistence type="predicted"/>
<feature type="transmembrane region" description="Helical" evidence="2">
    <location>
        <begin position="80"/>
        <end position="98"/>
    </location>
</feature>